<dbReference type="InterPro" id="IPR059179">
    <property type="entry name" value="MLKL-like_MCAfunc"/>
</dbReference>
<accession>A0A8H5CBR1</accession>
<evidence type="ECO:0000256" key="1">
    <source>
        <dbReference type="ARBA" id="ARBA00022737"/>
    </source>
</evidence>
<dbReference type="Gene3D" id="1.25.40.10">
    <property type="entry name" value="Tetratricopeptide repeat domain"/>
    <property type="match status" value="4"/>
</dbReference>
<dbReference type="OrthoDB" id="3038309at2759"/>
<dbReference type="Gene3D" id="1.20.930.20">
    <property type="entry name" value="Adaptor protein Cbl, N-terminal domain"/>
    <property type="match status" value="1"/>
</dbReference>
<evidence type="ECO:0008006" key="6">
    <source>
        <dbReference type="Google" id="ProtNLM"/>
    </source>
</evidence>
<dbReference type="CDD" id="cd21037">
    <property type="entry name" value="MLKL_NTD"/>
    <property type="match status" value="1"/>
</dbReference>
<evidence type="ECO:0000259" key="2">
    <source>
        <dbReference type="Pfam" id="PF12862"/>
    </source>
</evidence>
<dbReference type="AlphaFoldDB" id="A0A8H5CBR1"/>
<feature type="domain" description="Nephrocystin 3-like N-terminal" evidence="3">
    <location>
        <begin position="203"/>
        <end position="366"/>
    </location>
</feature>
<dbReference type="InterPro" id="IPR036537">
    <property type="entry name" value="Adaptor_Cbl_N_dom_sf"/>
</dbReference>
<evidence type="ECO:0000313" key="5">
    <source>
        <dbReference type="Proteomes" id="UP000559256"/>
    </source>
</evidence>
<protein>
    <recommendedName>
        <fullName evidence="6">TPR-like protein</fullName>
    </recommendedName>
</protein>
<dbReference type="InterPro" id="IPR027417">
    <property type="entry name" value="P-loop_NTPase"/>
</dbReference>
<dbReference type="PANTHER" id="PTHR10039:SF17">
    <property type="entry name" value="FUNGAL STAND N-TERMINAL GOODBYE DOMAIN-CONTAINING PROTEIN-RELATED"/>
    <property type="match status" value="1"/>
</dbReference>
<dbReference type="InterPro" id="IPR019734">
    <property type="entry name" value="TPR_rpt"/>
</dbReference>
<comment type="caution">
    <text evidence="4">The sequence shown here is derived from an EMBL/GenBank/DDBJ whole genome shotgun (WGS) entry which is preliminary data.</text>
</comment>
<evidence type="ECO:0000313" key="4">
    <source>
        <dbReference type="EMBL" id="KAF5338780.1"/>
    </source>
</evidence>
<feature type="domain" description="Anaphase-promoting complex subunit 5" evidence="2">
    <location>
        <begin position="1122"/>
        <end position="1155"/>
    </location>
</feature>
<dbReference type="Pfam" id="PF12862">
    <property type="entry name" value="ANAPC5"/>
    <property type="match status" value="3"/>
</dbReference>
<feature type="domain" description="Anaphase-promoting complex subunit 5" evidence="2">
    <location>
        <begin position="792"/>
        <end position="831"/>
    </location>
</feature>
<dbReference type="PANTHER" id="PTHR10039">
    <property type="entry name" value="AMELOGENIN"/>
    <property type="match status" value="1"/>
</dbReference>
<dbReference type="InterPro" id="IPR011990">
    <property type="entry name" value="TPR-like_helical_dom_sf"/>
</dbReference>
<dbReference type="SUPFAM" id="SSF48452">
    <property type="entry name" value="TPR-like"/>
    <property type="match status" value="3"/>
</dbReference>
<dbReference type="SMART" id="SM00028">
    <property type="entry name" value="TPR"/>
    <property type="match status" value="8"/>
</dbReference>
<gene>
    <name evidence="4" type="ORF">D9758_012093</name>
</gene>
<name>A0A8H5CBR1_9AGAR</name>
<organism evidence="4 5">
    <name type="scientific">Tetrapyrgos nigripes</name>
    <dbReference type="NCBI Taxonomy" id="182062"/>
    <lineage>
        <taxon>Eukaryota</taxon>
        <taxon>Fungi</taxon>
        <taxon>Dikarya</taxon>
        <taxon>Basidiomycota</taxon>
        <taxon>Agaricomycotina</taxon>
        <taxon>Agaricomycetes</taxon>
        <taxon>Agaricomycetidae</taxon>
        <taxon>Agaricales</taxon>
        <taxon>Marasmiineae</taxon>
        <taxon>Marasmiaceae</taxon>
        <taxon>Tetrapyrgos</taxon>
    </lineage>
</organism>
<dbReference type="InterPro" id="IPR056884">
    <property type="entry name" value="NPHP3-like_N"/>
</dbReference>
<proteinExistence type="predicted"/>
<evidence type="ECO:0000259" key="3">
    <source>
        <dbReference type="Pfam" id="PF24883"/>
    </source>
</evidence>
<dbReference type="SUPFAM" id="SSF52540">
    <property type="entry name" value="P-loop containing nucleoside triphosphate hydrolases"/>
    <property type="match status" value="1"/>
</dbReference>
<keyword evidence="5" id="KW-1185">Reference proteome</keyword>
<reference evidence="4 5" key="1">
    <citation type="journal article" date="2020" name="ISME J.">
        <title>Uncovering the hidden diversity of litter-decomposition mechanisms in mushroom-forming fungi.</title>
        <authorList>
            <person name="Floudas D."/>
            <person name="Bentzer J."/>
            <person name="Ahren D."/>
            <person name="Johansson T."/>
            <person name="Persson P."/>
            <person name="Tunlid A."/>
        </authorList>
    </citation>
    <scope>NUCLEOTIDE SEQUENCE [LARGE SCALE GENOMIC DNA]</scope>
    <source>
        <strain evidence="4 5">CBS 291.85</strain>
    </source>
</reference>
<feature type="domain" description="Anaphase-promoting complex subunit 5" evidence="2">
    <location>
        <begin position="978"/>
        <end position="1013"/>
    </location>
</feature>
<dbReference type="EMBL" id="JAACJM010000191">
    <property type="protein sequence ID" value="KAF5338780.1"/>
    <property type="molecule type" value="Genomic_DNA"/>
</dbReference>
<sequence length="1187" mass="132349">MANVRRSQVASQGSNITLLLLNSLAAASDSFPPLKSVATVAVQVANLVKGFRANQKEWKEFGLYVQDVIACVIQHISNIDLPKNELRQRLEEFVSCLEDILVKIHNLRSQSTFKRALRWTDDPQEIDGMRRKLNESLSLFQLDIGVATHAKLLQSLRVEDIRKVLEAANGKLADSQGLASNLEKLLYMKGASWNKNRACLPGTRTTIIEQVMTWATHKNSSDAAKIFLLTGVAGSGKSSIAHSVAQRCFEEKTLLTSFFFHRETAGLNAPDGFITTLARDLGRINPSIAETISFAIEDDPALPMAHSMSHQFQKFIVEPITLHPVDKPLVIVIDALDEGCNNDFLRILRDDFAHLPSSIRVFLTSRLDDNILRYLSSHSSSHISQQSVDIQTTSNRDDVLVFVRHRLGEIAVQRRLGDAWPSDSQVKELAARSEGLFIWASTVVNYIESTISPDLILQMFLSPSDNPISRLPPWKKMENLYNNILSRCNWDDPGFVKGYALLMGTIVALKTPLSCPAIQALHLAPDAQLIDRVTESTLSSLLLTSPDHSRPIQVLHLSFREYLTSQKYGNSPYFINEMLHSQRLAFLCLKVLDQLLRADLPGTGYLVDVDIGVDEYLSIPTMPSEQISEAGWYACRFWMEHVLDVQLPSEDLQSLLKTFLTLHLVRWLEIVVSLGRYQRWMPVWDWMKNNLPSMSVGIDFEAEFSHSVHCASICLRGMGRLEEALESICEAVELRRMLFARDPARFTADLSSSLNVLSLCLADLGQYAEALKISAEVIALRKELFSQLPQSKSYSLDLARVLMNRSVLQTFHSDQEEAFESGQEAVQLYQELLGSDSSLEFQWDYAKTLNNLSLRLSDLGRRDEALQAVQQSVAIFRQYCDAAPSLSKATLALSLNNLSNCLSSVGQRAEGLNVMKESVNLYRELVKVNPIGFAGDLAMSLSNFSSRLLEVGDKELALDLVIEASNIYGKLVDNHPASFTLQYAKVLNNRSNVLSALGHHAEALNSIQEAVRYYRKYPRLPFTQKPDFVKALNNLSSCLSEAGQQEYALKLLLEAIQLNDPNIPTAADSDPAALLKPDLAMSLNNLSSLLGDMGQTKEALDSSLRAVGLYRELVVAYPTSYRAELATALYNVAEYQSSEGQHQKAIQAIEEAMALYSKLTMEAPGLHQQDLEDASALRSQCLEACSK</sequence>
<dbReference type="Proteomes" id="UP000559256">
    <property type="component" value="Unassembled WGS sequence"/>
</dbReference>
<dbReference type="Gene3D" id="3.40.50.300">
    <property type="entry name" value="P-loop containing nucleotide triphosphate hydrolases"/>
    <property type="match status" value="1"/>
</dbReference>
<dbReference type="InterPro" id="IPR026000">
    <property type="entry name" value="Apc5_dom"/>
</dbReference>
<dbReference type="GO" id="GO:0007166">
    <property type="term" value="P:cell surface receptor signaling pathway"/>
    <property type="evidence" value="ECO:0007669"/>
    <property type="project" value="InterPro"/>
</dbReference>
<dbReference type="Pfam" id="PF24883">
    <property type="entry name" value="NPHP3_N"/>
    <property type="match status" value="1"/>
</dbReference>
<dbReference type="Pfam" id="PF13374">
    <property type="entry name" value="TPR_10"/>
    <property type="match status" value="3"/>
</dbReference>
<keyword evidence="1" id="KW-0677">Repeat</keyword>